<dbReference type="PROSITE" id="PS50878">
    <property type="entry name" value="RT_POL"/>
    <property type="match status" value="1"/>
</dbReference>
<dbReference type="PANTHER" id="PTHR19446">
    <property type="entry name" value="REVERSE TRANSCRIPTASES"/>
    <property type="match status" value="1"/>
</dbReference>
<dbReference type="AlphaFoldDB" id="A0A821RI85"/>
<dbReference type="InterPro" id="IPR000477">
    <property type="entry name" value="RT_dom"/>
</dbReference>
<evidence type="ECO:0000313" key="3">
    <source>
        <dbReference type="Proteomes" id="UP000663880"/>
    </source>
</evidence>
<accession>A0A821RI85</accession>
<sequence length="848" mass="96334">MDNVISLITEIDNSEVANSSLCDVHDICNQSPKFHKNDLKIISQNIVSVYSKLDDFQLTLAQLNFEADLIILTECRIDSDKPIPQMENYTSYSTTNHINQCDGVVIYVSRKHSVNVKEIILTHASCLQILFCGVTVLGIYRSPSHTNSEPFTDSLDRHLTSLKNCINLIITGDININLIDRNDAPQQERNNRLYYLNMLAMHGLLPGHVLPTRYGNCLDHFMLRLDKNKHSANINVINTSVTDHSTIFLRLSNIPKSGASTKTKTFIDYDKAIATLRDSTLVADLTSLNNPNMIIELLLTEGILAQQPAYNCSDKTTSNYPHLTSFVLRDTDNDEVLNVLMGLKSNSAPGWDGIPTQFLKLTADIIVPIIVHLINLCFALGVFPDALKIAVVTPVYKGDDKTDISNYRPISVLPPIAKILEKIINKRLMNYLNTFNILSPSQYGFRRDLSTEDAVLDLTSLITNAVDKNKKCAAVFLDMKKAFDSVSITDLIDKLEKIGIRGIPLKLFKDYLCNRKQSVKIGKHQSEQCEITFGVPQGSVLGPTLFLVYINNLCNMDIEEGIMFTYADDTAVVFVADTWEAVKNNSQKGLARIAKWLSDNLLTLNTSKTNYVCFSNYNSSQPPPTFAIQIHTCGSPHSIICSCDFIKRQNCVRYLGTMVDQRLSWRDHIELVMARVRKLIWLFKNLRHVADSALLKQIYTALAQSILIYCIPAWGGAIKTKFLELERAQRSLLKVIHFKPYRFPTEMLYAVSDLLSVRKLYVLQTTLRTHRHIGYDPSILNRRRRHNVAPLPTFKTKYAHRQYCYQSANLYNKLNKELNLYNMNKYKCKITINCWLKTQTYEEVESII</sequence>
<dbReference type="GO" id="GO:0071897">
    <property type="term" value="P:DNA biosynthetic process"/>
    <property type="evidence" value="ECO:0007669"/>
    <property type="project" value="UniProtKB-ARBA"/>
</dbReference>
<proteinExistence type="predicted"/>
<keyword evidence="3" id="KW-1185">Reference proteome</keyword>
<feature type="domain" description="Reverse transcriptase" evidence="1">
    <location>
        <begin position="376"/>
        <end position="659"/>
    </location>
</feature>
<protein>
    <recommendedName>
        <fullName evidence="1">Reverse transcriptase domain-containing protein</fullName>
    </recommendedName>
</protein>
<dbReference type="SUPFAM" id="SSF56219">
    <property type="entry name" value="DNase I-like"/>
    <property type="match status" value="1"/>
</dbReference>
<reference evidence="2" key="1">
    <citation type="submission" date="2021-02" db="EMBL/GenBank/DDBJ databases">
        <authorList>
            <person name="Steward A R."/>
        </authorList>
    </citation>
    <scope>NUCLEOTIDE SEQUENCE</scope>
</reference>
<dbReference type="InterPro" id="IPR043502">
    <property type="entry name" value="DNA/RNA_pol_sf"/>
</dbReference>
<dbReference type="OrthoDB" id="445826at2759"/>
<name>A0A821RI85_9NEOP</name>
<comment type="caution">
    <text evidence="2">The sequence shown here is derived from an EMBL/GenBank/DDBJ whole genome shotgun (WGS) entry which is preliminary data.</text>
</comment>
<dbReference type="SUPFAM" id="SSF56672">
    <property type="entry name" value="DNA/RNA polymerases"/>
    <property type="match status" value="1"/>
</dbReference>
<evidence type="ECO:0000313" key="2">
    <source>
        <dbReference type="EMBL" id="CAF4841982.1"/>
    </source>
</evidence>
<organism evidence="2 3">
    <name type="scientific">Pieris macdunnoughi</name>
    <dbReference type="NCBI Taxonomy" id="345717"/>
    <lineage>
        <taxon>Eukaryota</taxon>
        <taxon>Metazoa</taxon>
        <taxon>Ecdysozoa</taxon>
        <taxon>Arthropoda</taxon>
        <taxon>Hexapoda</taxon>
        <taxon>Insecta</taxon>
        <taxon>Pterygota</taxon>
        <taxon>Neoptera</taxon>
        <taxon>Endopterygota</taxon>
        <taxon>Lepidoptera</taxon>
        <taxon>Glossata</taxon>
        <taxon>Ditrysia</taxon>
        <taxon>Papilionoidea</taxon>
        <taxon>Pieridae</taxon>
        <taxon>Pierinae</taxon>
        <taxon>Pieris</taxon>
    </lineage>
</organism>
<dbReference type="EMBL" id="CAJOBZ010000013">
    <property type="protein sequence ID" value="CAF4841982.1"/>
    <property type="molecule type" value="Genomic_DNA"/>
</dbReference>
<dbReference type="CDD" id="cd01650">
    <property type="entry name" value="RT_nLTR_like"/>
    <property type="match status" value="1"/>
</dbReference>
<dbReference type="Proteomes" id="UP000663880">
    <property type="component" value="Unassembled WGS sequence"/>
</dbReference>
<evidence type="ECO:0000259" key="1">
    <source>
        <dbReference type="PROSITE" id="PS50878"/>
    </source>
</evidence>
<dbReference type="Gene3D" id="3.60.10.10">
    <property type="entry name" value="Endonuclease/exonuclease/phosphatase"/>
    <property type="match status" value="1"/>
</dbReference>
<dbReference type="Pfam" id="PF00078">
    <property type="entry name" value="RVT_1"/>
    <property type="match status" value="1"/>
</dbReference>
<gene>
    <name evidence="2" type="ORF">PMACD_LOCUS6253</name>
</gene>
<dbReference type="InterPro" id="IPR036691">
    <property type="entry name" value="Endo/exonu/phosph_ase_sf"/>
</dbReference>